<evidence type="ECO:0000256" key="2">
    <source>
        <dbReference type="ARBA" id="ARBA00022679"/>
    </source>
</evidence>
<keyword evidence="6" id="KW-1185">Reference proteome</keyword>
<dbReference type="InterPro" id="IPR029063">
    <property type="entry name" value="SAM-dependent_MTases_sf"/>
</dbReference>
<evidence type="ECO:0000256" key="1">
    <source>
        <dbReference type="ARBA" id="ARBA00022603"/>
    </source>
</evidence>
<dbReference type="RefSeq" id="WP_137251242.1">
    <property type="nucleotide sequence ID" value="NZ_SZQA01000050.1"/>
</dbReference>
<dbReference type="Proteomes" id="UP000308705">
    <property type="component" value="Unassembled WGS sequence"/>
</dbReference>
<evidence type="ECO:0000259" key="4">
    <source>
        <dbReference type="Pfam" id="PF13649"/>
    </source>
</evidence>
<dbReference type="GO" id="GO:0008168">
    <property type="term" value="F:methyltransferase activity"/>
    <property type="evidence" value="ECO:0007669"/>
    <property type="project" value="UniProtKB-KW"/>
</dbReference>
<keyword evidence="2 5" id="KW-0808">Transferase</keyword>
<gene>
    <name evidence="5" type="ORF">FDA94_34440</name>
</gene>
<dbReference type="GO" id="GO:0032259">
    <property type="term" value="P:methylation"/>
    <property type="evidence" value="ECO:0007669"/>
    <property type="project" value="UniProtKB-KW"/>
</dbReference>
<protein>
    <submittedName>
        <fullName evidence="5">Class I SAM-dependent methyltransferase</fullName>
    </submittedName>
</protein>
<dbReference type="EMBL" id="SZQA01000050">
    <property type="protein sequence ID" value="TKK81006.1"/>
    <property type="molecule type" value="Genomic_DNA"/>
</dbReference>
<dbReference type="PANTHER" id="PTHR43464">
    <property type="entry name" value="METHYLTRANSFERASE"/>
    <property type="match status" value="1"/>
</dbReference>
<dbReference type="PANTHER" id="PTHR43464:SF19">
    <property type="entry name" value="UBIQUINONE BIOSYNTHESIS O-METHYLTRANSFERASE, MITOCHONDRIAL"/>
    <property type="match status" value="1"/>
</dbReference>
<feature type="domain" description="Methyltransferase" evidence="4">
    <location>
        <begin position="40"/>
        <end position="123"/>
    </location>
</feature>
<reference evidence="5 6" key="1">
    <citation type="submission" date="2019-04" db="EMBL/GenBank/DDBJ databases">
        <title>Herbidospora sp. NEAU-GS14.nov., a novel actinomycete isolated from soil.</title>
        <authorList>
            <person name="Han L."/>
        </authorList>
    </citation>
    <scope>NUCLEOTIDE SEQUENCE [LARGE SCALE GENOMIC DNA]</scope>
    <source>
        <strain evidence="5 6">NEAU-GS14</strain>
    </source>
</reference>
<evidence type="ECO:0000256" key="3">
    <source>
        <dbReference type="ARBA" id="ARBA00022691"/>
    </source>
</evidence>
<dbReference type="SUPFAM" id="SSF53335">
    <property type="entry name" value="S-adenosyl-L-methionine-dependent methyltransferases"/>
    <property type="match status" value="1"/>
</dbReference>
<evidence type="ECO:0000313" key="5">
    <source>
        <dbReference type="EMBL" id="TKK81006.1"/>
    </source>
</evidence>
<dbReference type="Gene3D" id="2.20.25.110">
    <property type="entry name" value="S-adenosyl-L-methionine-dependent methyltransferases"/>
    <property type="match status" value="1"/>
</dbReference>
<keyword evidence="3" id="KW-0949">S-adenosyl-L-methionine</keyword>
<dbReference type="Pfam" id="PF13649">
    <property type="entry name" value="Methyltransf_25"/>
    <property type="match status" value="1"/>
</dbReference>
<accession>A0A4U3M176</accession>
<dbReference type="InterPro" id="IPR041698">
    <property type="entry name" value="Methyltransf_25"/>
</dbReference>
<dbReference type="Gene3D" id="3.40.50.150">
    <property type="entry name" value="Vaccinia Virus protein VP39"/>
    <property type="match status" value="1"/>
</dbReference>
<organism evidence="5 6">
    <name type="scientific">Herbidospora galbida</name>
    <dbReference type="NCBI Taxonomy" id="2575442"/>
    <lineage>
        <taxon>Bacteria</taxon>
        <taxon>Bacillati</taxon>
        <taxon>Actinomycetota</taxon>
        <taxon>Actinomycetes</taxon>
        <taxon>Streptosporangiales</taxon>
        <taxon>Streptosporangiaceae</taxon>
        <taxon>Herbidospora</taxon>
    </lineage>
</organism>
<keyword evidence="1 5" id="KW-0489">Methyltransferase</keyword>
<comment type="caution">
    <text evidence="5">The sequence shown here is derived from an EMBL/GenBank/DDBJ whole genome shotgun (WGS) entry which is preliminary data.</text>
</comment>
<name>A0A4U3M176_9ACTN</name>
<proteinExistence type="predicted"/>
<dbReference type="AlphaFoldDB" id="A0A4U3M176"/>
<dbReference type="CDD" id="cd02440">
    <property type="entry name" value="AdoMet_MTases"/>
    <property type="match status" value="1"/>
</dbReference>
<sequence>MPWYTDFFTELPNTFWRAAVPIEHTTAEIDFLMSLPGDHVLDVACGSGRHALELAARGRRVTGVDVSAEAVAHAAGEASRRGLDAVFKVGDMRALPETTADTAICMGNAFGYLDHDETIAFLNGLTAETLVLDYGFVAESFLPGLTLEEEPMTIGGVTAESVNEYDVTGSRWLTHFTFTRGDEVHRGTSVQHVYTVAEVRRMVAQAGFTTIDLYAGPDGAPYEVRSGRLILVARR</sequence>
<dbReference type="OrthoDB" id="3172472at2"/>
<evidence type="ECO:0000313" key="6">
    <source>
        <dbReference type="Proteomes" id="UP000308705"/>
    </source>
</evidence>